<keyword evidence="3 9" id="KW-0645">Protease</keyword>
<evidence type="ECO:0000313" key="13">
    <source>
        <dbReference type="Proteomes" id="UP001165092"/>
    </source>
</evidence>
<evidence type="ECO:0000313" key="12">
    <source>
        <dbReference type="EMBL" id="GLU45961.1"/>
    </source>
</evidence>
<evidence type="ECO:0000256" key="4">
    <source>
        <dbReference type="ARBA" id="ARBA00022692"/>
    </source>
</evidence>
<comment type="similarity">
    <text evidence="1 9 10">Belongs to the peptidase A8 family.</text>
</comment>
<feature type="transmembrane region" description="Helical" evidence="9">
    <location>
        <begin position="48"/>
        <end position="73"/>
    </location>
</feature>
<proteinExistence type="inferred from homology"/>
<keyword evidence="8 9" id="KW-0472">Membrane</keyword>
<dbReference type="InterPro" id="IPR001872">
    <property type="entry name" value="Peptidase_A8"/>
</dbReference>
<dbReference type="PROSITE" id="PS00855">
    <property type="entry name" value="SPASE_II"/>
    <property type="match status" value="1"/>
</dbReference>
<accession>A0A9W6UFW2</accession>
<evidence type="ECO:0000256" key="7">
    <source>
        <dbReference type="ARBA" id="ARBA00022989"/>
    </source>
</evidence>
<dbReference type="PRINTS" id="PR00781">
    <property type="entry name" value="LIPOSIGPTASE"/>
</dbReference>
<evidence type="ECO:0000256" key="9">
    <source>
        <dbReference type="HAMAP-Rule" id="MF_00161"/>
    </source>
</evidence>
<comment type="function">
    <text evidence="9">This protein specifically catalyzes the removal of signal peptides from prolipoproteins.</text>
</comment>
<dbReference type="PANTHER" id="PTHR33695">
    <property type="entry name" value="LIPOPROTEIN SIGNAL PEPTIDASE"/>
    <property type="match status" value="1"/>
</dbReference>
<feature type="transmembrane region" description="Helical" evidence="9">
    <location>
        <begin position="150"/>
        <end position="170"/>
    </location>
</feature>
<comment type="caution">
    <text evidence="9">Lacks conserved residue(s) required for the propagation of feature annotation.</text>
</comment>
<sequence>MLLLLAIAVVLVVADFATKEIALANFTPMDPVVLFGGFLKLTLVFNPGAAFSIGTGMTWVFSLIMVGVIVYILRISGRLRSFGWTVSLGLILSGATGNFIDRVWRPDTREVSAALTGPEAVGTWSDRLFSPPAPLHGHVVDWIQLPNWPVFNIADSAIVCGGILAVVLAFRGINIDGTRDGAEPVAGPDAPRPTTEENGRE</sequence>
<feature type="region of interest" description="Disordered" evidence="11">
    <location>
        <begin position="180"/>
        <end position="201"/>
    </location>
</feature>
<dbReference type="GO" id="GO:0004190">
    <property type="term" value="F:aspartic-type endopeptidase activity"/>
    <property type="evidence" value="ECO:0007669"/>
    <property type="project" value="UniProtKB-UniRule"/>
</dbReference>
<keyword evidence="2 9" id="KW-1003">Cell membrane</keyword>
<dbReference type="EC" id="3.4.23.36" evidence="9"/>
<keyword evidence="5 9" id="KW-0064">Aspartyl protease</keyword>
<feature type="active site" evidence="9">
    <location>
        <position position="141"/>
    </location>
</feature>
<evidence type="ECO:0000256" key="2">
    <source>
        <dbReference type="ARBA" id="ARBA00022475"/>
    </source>
</evidence>
<dbReference type="AlphaFoldDB" id="A0A9W6UFW2"/>
<evidence type="ECO:0000256" key="6">
    <source>
        <dbReference type="ARBA" id="ARBA00022801"/>
    </source>
</evidence>
<dbReference type="GO" id="GO:0006508">
    <property type="term" value="P:proteolysis"/>
    <property type="evidence" value="ECO:0007669"/>
    <property type="project" value="UniProtKB-KW"/>
</dbReference>
<dbReference type="PANTHER" id="PTHR33695:SF1">
    <property type="entry name" value="LIPOPROTEIN SIGNAL PEPTIDASE"/>
    <property type="match status" value="1"/>
</dbReference>
<evidence type="ECO:0000256" key="1">
    <source>
        <dbReference type="ARBA" id="ARBA00006139"/>
    </source>
</evidence>
<comment type="caution">
    <text evidence="12">The sequence shown here is derived from an EMBL/GenBank/DDBJ whole genome shotgun (WGS) entry which is preliminary data.</text>
</comment>
<dbReference type="GO" id="GO:0005886">
    <property type="term" value="C:plasma membrane"/>
    <property type="evidence" value="ECO:0007669"/>
    <property type="project" value="UniProtKB-SubCell"/>
</dbReference>
<gene>
    <name evidence="9" type="primary">lspA</name>
    <name evidence="12" type="ORF">Nans01_03120</name>
</gene>
<dbReference type="Pfam" id="PF01252">
    <property type="entry name" value="Peptidase_A8"/>
    <property type="match status" value="1"/>
</dbReference>
<feature type="transmembrane region" description="Helical" evidence="9">
    <location>
        <begin position="82"/>
        <end position="100"/>
    </location>
</feature>
<evidence type="ECO:0000256" key="10">
    <source>
        <dbReference type="RuleBase" id="RU004181"/>
    </source>
</evidence>
<dbReference type="Proteomes" id="UP001165092">
    <property type="component" value="Unassembled WGS sequence"/>
</dbReference>
<dbReference type="RefSeq" id="WP_285756833.1">
    <property type="nucleotide sequence ID" value="NZ_BSQG01000001.1"/>
</dbReference>
<comment type="catalytic activity">
    <reaction evidence="9">
        <text>Release of signal peptides from bacterial membrane prolipoproteins. Hydrolyzes -Xaa-Yaa-Zaa-|-(S,diacylglyceryl)Cys-, in which Xaa is hydrophobic (preferably Leu), and Yaa (Ala or Ser) and Zaa (Gly or Ala) have small, neutral side chains.</text>
        <dbReference type="EC" id="3.4.23.36"/>
    </reaction>
</comment>
<feature type="active site" evidence="9">
    <location>
        <position position="155"/>
    </location>
</feature>
<evidence type="ECO:0000256" key="3">
    <source>
        <dbReference type="ARBA" id="ARBA00022670"/>
    </source>
</evidence>
<dbReference type="EMBL" id="BSQG01000001">
    <property type="protein sequence ID" value="GLU45961.1"/>
    <property type="molecule type" value="Genomic_DNA"/>
</dbReference>
<evidence type="ECO:0000256" key="11">
    <source>
        <dbReference type="SAM" id="MobiDB-lite"/>
    </source>
</evidence>
<keyword evidence="7 9" id="KW-1133">Transmembrane helix</keyword>
<keyword evidence="6 9" id="KW-0378">Hydrolase</keyword>
<dbReference type="HAMAP" id="MF_00161">
    <property type="entry name" value="LspA"/>
    <property type="match status" value="1"/>
</dbReference>
<reference evidence="12" key="1">
    <citation type="submission" date="2023-02" db="EMBL/GenBank/DDBJ databases">
        <title>Nocardiopsis ansamitocini NBRC 112285.</title>
        <authorList>
            <person name="Ichikawa N."/>
            <person name="Sato H."/>
            <person name="Tonouchi N."/>
        </authorList>
    </citation>
    <scope>NUCLEOTIDE SEQUENCE</scope>
    <source>
        <strain evidence="12">NBRC 112285</strain>
    </source>
</reference>
<comment type="subcellular location">
    <subcellularLocation>
        <location evidence="9">Cell membrane</location>
        <topology evidence="9">Multi-pass membrane protein</topology>
    </subcellularLocation>
</comment>
<protein>
    <recommendedName>
        <fullName evidence="9">Lipoprotein signal peptidase</fullName>
        <ecNumber evidence="9">3.4.23.36</ecNumber>
    </recommendedName>
    <alternativeName>
        <fullName evidence="9">Prolipoprotein signal peptidase</fullName>
    </alternativeName>
    <alternativeName>
        <fullName evidence="9">Signal peptidase II</fullName>
        <shortName evidence="9">SPase II</shortName>
    </alternativeName>
</protein>
<keyword evidence="4 9" id="KW-0812">Transmembrane</keyword>
<keyword evidence="13" id="KW-1185">Reference proteome</keyword>
<evidence type="ECO:0000256" key="5">
    <source>
        <dbReference type="ARBA" id="ARBA00022750"/>
    </source>
</evidence>
<name>A0A9W6UFW2_9ACTN</name>
<evidence type="ECO:0000256" key="8">
    <source>
        <dbReference type="ARBA" id="ARBA00023136"/>
    </source>
</evidence>
<organism evidence="12 13">
    <name type="scientific">Nocardiopsis ansamitocini</name>
    <dbReference type="NCBI Taxonomy" id="1670832"/>
    <lineage>
        <taxon>Bacteria</taxon>
        <taxon>Bacillati</taxon>
        <taxon>Actinomycetota</taxon>
        <taxon>Actinomycetes</taxon>
        <taxon>Streptosporangiales</taxon>
        <taxon>Nocardiopsidaceae</taxon>
        <taxon>Nocardiopsis</taxon>
    </lineage>
</organism>
<comment type="pathway">
    <text evidence="9">Protein modification; lipoprotein biosynthesis (signal peptide cleavage).</text>
</comment>